<comment type="caution">
    <text evidence="4">The sequence shown here is derived from an EMBL/GenBank/DDBJ whole genome shotgun (WGS) entry which is preliminary data.</text>
</comment>
<evidence type="ECO:0000256" key="2">
    <source>
        <dbReference type="ARBA" id="ARBA00022801"/>
    </source>
</evidence>
<dbReference type="FunFam" id="3.20.20.80:FF:000020">
    <property type="entry name" value="Beta-glucosidase 12"/>
    <property type="match status" value="1"/>
</dbReference>
<proteinExistence type="inferred from homology"/>
<organism evidence="4 5">
    <name type="scientific">Linum tenue</name>
    <dbReference type="NCBI Taxonomy" id="586396"/>
    <lineage>
        <taxon>Eukaryota</taxon>
        <taxon>Viridiplantae</taxon>
        <taxon>Streptophyta</taxon>
        <taxon>Embryophyta</taxon>
        <taxon>Tracheophyta</taxon>
        <taxon>Spermatophyta</taxon>
        <taxon>Magnoliopsida</taxon>
        <taxon>eudicotyledons</taxon>
        <taxon>Gunneridae</taxon>
        <taxon>Pentapetalae</taxon>
        <taxon>rosids</taxon>
        <taxon>fabids</taxon>
        <taxon>Malpighiales</taxon>
        <taxon>Linaceae</taxon>
        <taxon>Linum</taxon>
    </lineage>
</organism>
<accession>A0AAV0K0Z9</accession>
<dbReference type="SUPFAM" id="SSF51445">
    <property type="entry name" value="(Trans)glycosidases"/>
    <property type="match status" value="2"/>
</dbReference>
<evidence type="ECO:0000313" key="4">
    <source>
        <dbReference type="EMBL" id="CAI0415458.1"/>
    </source>
</evidence>
<dbReference type="Gene3D" id="3.20.20.80">
    <property type="entry name" value="Glycosidases"/>
    <property type="match status" value="3"/>
</dbReference>
<reference evidence="4" key="1">
    <citation type="submission" date="2022-08" db="EMBL/GenBank/DDBJ databases">
        <authorList>
            <person name="Gutierrez-Valencia J."/>
        </authorList>
    </citation>
    <scope>NUCLEOTIDE SEQUENCE</scope>
</reference>
<dbReference type="PANTHER" id="PTHR10353:SF137">
    <property type="entry name" value="MYROSINASE 3-RELATED"/>
    <property type="match status" value="1"/>
</dbReference>
<sequence>EAALVWVYHRSMNVANLPFFLVVNATAAGSTTTKASSLDSSHFPSDFMFGTASSAYQYEGGAREGGKGPSIWDTYTQTHPDLVEGRSNGNVAVDSYNRYQEDIKIMKTMGFNTYRFSIAWSRLLPNGKVSGGVNQQGVDYYNNLINSLLSNEWQLADSTGGDSGTEPYVTAHHQLLAHAAAVKLYRVNYKATQKGLIGITNVSYWFLPLSDSDEDKKAAQRALDFMYGWFMDPIVNGDYPDVMKTNIGSSRLPQFSAQQSDLLKGSFDFIGLNYYTASYASNHPQFDPQRPSMFSDRRLQLSAERNGVLLGPKVGSGWVYDYPRGFEQLLTYTKTKYKDPVIYITENEALLDVSRVSYFQGHLEAVHNAIKEGVKVKGFFAWSLLDNFEWSAGYSARFVAASPEELSAFKYPRQGNARLRRQYCRLRCIPFTLKAFFLFFSSWAELVKDRSNGDVAVDSYNRYLEDIEIMKTMGFNAYRFSFAWSRLLPTGKLSGGVNKQGVDYYNNLIDSLLSNGMQPFVTLFHWDTPQGLEDEYGGFLSSNIVEDFEDYAEVCFREFGDRVKHWITFNEPWTFSSGGYAGGPLRIAPFRCSHWQLDDSTGGDSGTEPYVTAHHQLLAHAAAVNLYRLKYQATQNGVIGISNVSHWFLPLSDSKEDEEAAQRAVEFMYGWFMDPIFHGDYPEIMKSYIGSRLPQFSSHQSDLLKGSFDFIGLNYYTASYASNHPQFDPQRPCMFSDRRLKLSDERNGVLIGPRVGSGWVYDYPRGFEQLLTYTKTRYNDPVIYITENGVYDSTDESSPKEEALQDVSRVSYFQGHLEAVHNAIKKGVKVQGYFAWSLLDNFEWSAGYSLRFGLVHIDFKNGLQRHPKLSAFWFQNFLRQNRPIENSLDLSSQNLQLMDSTY</sequence>
<evidence type="ECO:0008006" key="6">
    <source>
        <dbReference type="Google" id="ProtNLM"/>
    </source>
</evidence>
<dbReference type="GO" id="GO:0005975">
    <property type="term" value="P:carbohydrate metabolic process"/>
    <property type="evidence" value="ECO:0007669"/>
    <property type="project" value="InterPro"/>
</dbReference>
<gene>
    <name evidence="4" type="ORF">LITE_LOCUS16644</name>
</gene>
<dbReference type="PANTHER" id="PTHR10353">
    <property type="entry name" value="GLYCOSYL HYDROLASE"/>
    <property type="match status" value="1"/>
</dbReference>
<protein>
    <recommendedName>
        <fullName evidence="6">Beta-glucosidase</fullName>
    </recommendedName>
</protein>
<feature type="non-terminal residue" evidence="4">
    <location>
        <position position="1"/>
    </location>
</feature>
<evidence type="ECO:0000256" key="3">
    <source>
        <dbReference type="ARBA" id="ARBA00023295"/>
    </source>
</evidence>
<keyword evidence="3" id="KW-0326">Glycosidase</keyword>
<dbReference type="EMBL" id="CAMGYJ010000005">
    <property type="protein sequence ID" value="CAI0415458.1"/>
    <property type="molecule type" value="Genomic_DNA"/>
</dbReference>
<dbReference type="InterPro" id="IPR033132">
    <property type="entry name" value="GH_1_N_CS"/>
</dbReference>
<evidence type="ECO:0000256" key="1">
    <source>
        <dbReference type="ARBA" id="ARBA00010838"/>
    </source>
</evidence>
<dbReference type="InterPro" id="IPR017853">
    <property type="entry name" value="GH"/>
</dbReference>
<dbReference type="GO" id="GO:0008422">
    <property type="term" value="F:beta-glucosidase activity"/>
    <property type="evidence" value="ECO:0007669"/>
    <property type="project" value="TreeGrafter"/>
</dbReference>
<dbReference type="Pfam" id="PF00232">
    <property type="entry name" value="Glyco_hydro_1"/>
    <property type="match status" value="3"/>
</dbReference>
<name>A0AAV0K0Z9_9ROSI</name>
<evidence type="ECO:0000313" key="5">
    <source>
        <dbReference type="Proteomes" id="UP001154282"/>
    </source>
</evidence>
<dbReference type="AlphaFoldDB" id="A0AAV0K0Z9"/>
<comment type="similarity">
    <text evidence="1">Belongs to the glycosyl hydrolase 1 family.</text>
</comment>
<keyword evidence="5" id="KW-1185">Reference proteome</keyword>
<dbReference type="Proteomes" id="UP001154282">
    <property type="component" value="Unassembled WGS sequence"/>
</dbReference>
<keyword evidence="2" id="KW-0378">Hydrolase</keyword>
<dbReference type="PRINTS" id="PR00131">
    <property type="entry name" value="GLHYDRLASE1"/>
</dbReference>
<dbReference type="PROSITE" id="PS00653">
    <property type="entry name" value="GLYCOSYL_HYDROL_F1_2"/>
    <property type="match status" value="1"/>
</dbReference>
<dbReference type="InterPro" id="IPR001360">
    <property type="entry name" value="Glyco_hydro_1"/>
</dbReference>